<dbReference type="EMBL" id="FWFR01000003">
    <property type="protein sequence ID" value="SLN73827.1"/>
    <property type="molecule type" value="Genomic_DNA"/>
</dbReference>
<reference evidence="2 3" key="1">
    <citation type="submission" date="2017-03" db="EMBL/GenBank/DDBJ databases">
        <authorList>
            <person name="Afonso C.L."/>
            <person name="Miller P.J."/>
            <person name="Scott M.A."/>
            <person name="Spackman E."/>
            <person name="Goraichik I."/>
            <person name="Dimitrov K.M."/>
            <person name="Suarez D.L."/>
            <person name="Swayne D.E."/>
        </authorList>
    </citation>
    <scope>NUCLEOTIDE SEQUENCE [LARGE SCALE GENOMIC DNA]</scope>
    <source>
        <strain evidence="2 3">CECT 7691</strain>
    </source>
</reference>
<sequence>MKDDDDRTRHNATAPASGAAGTPGRSRAAAKRAALVAAAGRDEDEKVRAKRRAERIRRNDVARRPGGAGAVPDGSGRPHETTDPAFTETRKGKSDG</sequence>
<evidence type="ECO:0000313" key="2">
    <source>
        <dbReference type="EMBL" id="SLN73827.1"/>
    </source>
</evidence>
<feature type="compositionally biased region" description="Basic and acidic residues" evidence="1">
    <location>
        <begin position="76"/>
        <end position="96"/>
    </location>
</feature>
<organism evidence="2 3">
    <name type="scientific">Oceanibacterium hippocampi</name>
    <dbReference type="NCBI Taxonomy" id="745714"/>
    <lineage>
        <taxon>Bacteria</taxon>
        <taxon>Pseudomonadati</taxon>
        <taxon>Pseudomonadota</taxon>
        <taxon>Alphaproteobacteria</taxon>
        <taxon>Sneathiellales</taxon>
        <taxon>Sneathiellaceae</taxon>
        <taxon>Oceanibacterium</taxon>
    </lineage>
</organism>
<feature type="compositionally biased region" description="Low complexity" evidence="1">
    <location>
        <begin position="12"/>
        <end position="39"/>
    </location>
</feature>
<dbReference type="Proteomes" id="UP000193200">
    <property type="component" value="Unassembled WGS sequence"/>
</dbReference>
<dbReference type="AlphaFoldDB" id="A0A1Y5TV44"/>
<feature type="region of interest" description="Disordered" evidence="1">
    <location>
        <begin position="1"/>
        <end position="96"/>
    </location>
</feature>
<protein>
    <submittedName>
        <fullName evidence="2">Uncharacterized protein</fullName>
    </submittedName>
</protein>
<dbReference type="RefSeq" id="WP_085884993.1">
    <property type="nucleotide sequence ID" value="NZ_FWFR01000003.1"/>
</dbReference>
<evidence type="ECO:0000313" key="3">
    <source>
        <dbReference type="Proteomes" id="UP000193200"/>
    </source>
</evidence>
<proteinExistence type="predicted"/>
<keyword evidence="3" id="KW-1185">Reference proteome</keyword>
<dbReference type="InParanoid" id="A0A1Y5TV44"/>
<accession>A0A1Y5TV44</accession>
<name>A0A1Y5TV44_9PROT</name>
<evidence type="ECO:0000256" key="1">
    <source>
        <dbReference type="SAM" id="MobiDB-lite"/>
    </source>
</evidence>
<gene>
    <name evidence="2" type="ORF">OCH7691_03670</name>
</gene>